<dbReference type="EMBL" id="MLAA01000041">
    <property type="protein sequence ID" value="OOF67425.1"/>
    <property type="molecule type" value="Genomic_DNA"/>
</dbReference>
<keyword evidence="12" id="KW-1185">Reference proteome</keyword>
<feature type="domain" description="POTRA" evidence="10">
    <location>
        <begin position="76"/>
        <end position="151"/>
    </location>
</feature>
<protein>
    <submittedName>
        <fullName evidence="11">Transporter</fullName>
    </submittedName>
</protein>
<evidence type="ECO:0000256" key="2">
    <source>
        <dbReference type="ARBA" id="ARBA00009055"/>
    </source>
</evidence>
<gene>
    <name evidence="11" type="ORF">BKG89_09785</name>
</gene>
<keyword evidence="8" id="KW-0998">Cell outer membrane</keyword>
<evidence type="ECO:0000256" key="7">
    <source>
        <dbReference type="ARBA" id="ARBA00023136"/>
    </source>
</evidence>
<dbReference type="PIRSF" id="PIRSF029745">
    <property type="entry name" value="FhaC"/>
    <property type="match status" value="1"/>
</dbReference>
<keyword evidence="6" id="KW-0653">Protein transport</keyword>
<evidence type="ECO:0000313" key="11">
    <source>
        <dbReference type="EMBL" id="OOF67425.1"/>
    </source>
</evidence>
<dbReference type="InterPro" id="IPR034746">
    <property type="entry name" value="POTRA"/>
</dbReference>
<keyword evidence="4" id="KW-1134">Transmembrane beta strand</keyword>
<evidence type="ECO:0000259" key="10">
    <source>
        <dbReference type="PROSITE" id="PS51779"/>
    </source>
</evidence>
<dbReference type="InterPro" id="IPR027282">
    <property type="entry name" value="TPS"/>
</dbReference>
<dbReference type="RefSeq" id="WP_077464516.1">
    <property type="nucleotide sequence ID" value="NZ_MLAA01000041.1"/>
</dbReference>
<keyword evidence="9" id="KW-0732">Signal</keyword>
<comment type="similarity">
    <text evidence="2">Belongs to the TPS (TC 1.B.20) family.</text>
</comment>
<comment type="subcellular location">
    <subcellularLocation>
        <location evidence="1">Cell outer membrane</location>
    </subcellularLocation>
</comment>
<keyword evidence="3" id="KW-0813">Transport</keyword>
<name>A0ABX3KW00_9PAST</name>
<evidence type="ECO:0000256" key="5">
    <source>
        <dbReference type="ARBA" id="ARBA00022692"/>
    </source>
</evidence>
<dbReference type="PROSITE" id="PS51779">
    <property type="entry name" value="POTRA"/>
    <property type="match status" value="1"/>
</dbReference>
<dbReference type="Pfam" id="PF08479">
    <property type="entry name" value="POTRA_2"/>
    <property type="match status" value="1"/>
</dbReference>
<evidence type="ECO:0000256" key="1">
    <source>
        <dbReference type="ARBA" id="ARBA00004442"/>
    </source>
</evidence>
<proteinExistence type="inferred from homology"/>
<dbReference type="InterPro" id="IPR013686">
    <property type="entry name" value="Polypept-transport_assoc_ShlB"/>
</dbReference>
<evidence type="ECO:0000256" key="8">
    <source>
        <dbReference type="ARBA" id="ARBA00023237"/>
    </source>
</evidence>
<accession>A0ABX3KW00</accession>
<dbReference type="Gene3D" id="3.10.20.310">
    <property type="entry name" value="membrane protein fhac"/>
    <property type="match status" value="1"/>
</dbReference>
<feature type="signal peptide" evidence="9">
    <location>
        <begin position="1"/>
        <end position="25"/>
    </location>
</feature>
<dbReference type="Gene3D" id="2.40.160.50">
    <property type="entry name" value="membrane protein fhac: a member of the omp85/tpsb transporter family"/>
    <property type="match status" value="1"/>
</dbReference>
<sequence>MKCSIARKSVSYLFYLSLFSSTAFATDILIQEEQKLKHQKIIQETEEALKKAEKFLRKEAEQKTNNTTKDNIQTDRTIERITVDQGEQSVHLDFDRVIKQYKGQPLTTKQVFALVKDLTDVLYRAGYVTSAVGLKNNVTDKNELDFIIHWGYVRDYFVNGNLPQTFKDKAMVSVLPTLKNELLNVYDVDQLVEILNTTNKSAEIKVIAAEQDGESNFNLITNRTYLPRVTLGFNNSGAENNENGRNQLTASVSWSDLLGTNDSWYFSTGYRLYKGHKRNNQQNYLLSYSQPFSSYTLDLRVSQSDSKKDIKGIHTYSSEGKIQTANIKLAKVFTRNKDMIFSGYGELEFKTKKNYIEEKLVSHYNNNKFTIGLSYITNFLGGKLYNDISYSNGLNWFSADSLAYNSNGDKTLSLVSGTMSWYKAFAVKERALNYQLRLGFQYSPYNLYSDNQFSIGDEYTVRGFKGGIISGDSGYYVSQTVDIPFYPQKMSISQIKPFLGIDFGRIFKHTNHNDETIVGMAIGMKIQVSRLNLSFTYSKPIKNVKVNKGDADIYYVNGSISF</sequence>
<keyword evidence="5" id="KW-0812">Transmembrane</keyword>
<dbReference type="PANTHER" id="PTHR34597">
    <property type="entry name" value="SLR1661 PROTEIN"/>
    <property type="match status" value="1"/>
</dbReference>
<evidence type="ECO:0000256" key="4">
    <source>
        <dbReference type="ARBA" id="ARBA00022452"/>
    </source>
</evidence>
<evidence type="ECO:0000313" key="12">
    <source>
        <dbReference type="Proteomes" id="UP000188820"/>
    </source>
</evidence>
<dbReference type="Pfam" id="PF03865">
    <property type="entry name" value="ShlB"/>
    <property type="match status" value="1"/>
</dbReference>
<comment type="caution">
    <text evidence="11">The sequence shown here is derived from an EMBL/GenBank/DDBJ whole genome shotgun (WGS) entry which is preliminary data.</text>
</comment>
<evidence type="ECO:0000256" key="3">
    <source>
        <dbReference type="ARBA" id="ARBA00022448"/>
    </source>
</evidence>
<dbReference type="Proteomes" id="UP000188820">
    <property type="component" value="Unassembled WGS sequence"/>
</dbReference>
<feature type="chain" id="PRO_5045461663" evidence="9">
    <location>
        <begin position="26"/>
        <end position="562"/>
    </location>
</feature>
<evidence type="ECO:0000256" key="6">
    <source>
        <dbReference type="ARBA" id="ARBA00022927"/>
    </source>
</evidence>
<dbReference type="InterPro" id="IPR051544">
    <property type="entry name" value="TPS_OM_transporter"/>
</dbReference>
<dbReference type="InterPro" id="IPR005565">
    <property type="entry name" value="Hemolysn_activator_HlyB_C"/>
</dbReference>
<reference evidence="11 12" key="1">
    <citation type="submission" date="2016-10" db="EMBL/GenBank/DDBJ databases">
        <title>Rodentibacter gen. nov. and new species.</title>
        <authorList>
            <person name="Christensen H."/>
        </authorList>
    </citation>
    <scope>NUCLEOTIDE SEQUENCE [LARGE SCALE GENOMIC DNA]</scope>
    <source>
        <strain evidence="11 12">1998236014</strain>
    </source>
</reference>
<keyword evidence="7" id="KW-0472">Membrane</keyword>
<evidence type="ECO:0000256" key="9">
    <source>
        <dbReference type="SAM" id="SignalP"/>
    </source>
</evidence>
<organism evidence="11 12">
    <name type="scientific">Rodentibacter caecimuris</name>
    <dbReference type="NCBI Taxonomy" id="1796644"/>
    <lineage>
        <taxon>Bacteria</taxon>
        <taxon>Pseudomonadati</taxon>
        <taxon>Pseudomonadota</taxon>
        <taxon>Gammaproteobacteria</taxon>
        <taxon>Pasteurellales</taxon>
        <taxon>Pasteurellaceae</taxon>
        <taxon>Rodentibacter</taxon>
    </lineage>
</organism>
<dbReference type="PANTHER" id="PTHR34597:SF3">
    <property type="entry name" value="OUTER MEMBRANE TRANSPORTER CDIB"/>
    <property type="match status" value="1"/>
</dbReference>